<name>A0A948RWQ0_UNCEI</name>
<comment type="function">
    <text evidence="7">Hydrolyzes ribosome-free peptidyl-tRNAs (with 1 or more amino acids incorporated), which drop off the ribosome during protein synthesis, or as a result of ribosome stalling.</text>
</comment>
<dbReference type="GO" id="GO:0004045">
    <property type="term" value="F:peptidyl-tRNA hydrolase activity"/>
    <property type="evidence" value="ECO:0007669"/>
    <property type="project" value="UniProtKB-UniRule"/>
</dbReference>
<accession>A0A948RWQ0</accession>
<feature type="binding site" evidence="7">
    <location>
        <position position="31"/>
    </location>
    <ligand>
        <name>tRNA</name>
        <dbReference type="ChEBI" id="CHEBI:17843"/>
    </ligand>
</feature>
<evidence type="ECO:0000256" key="4">
    <source>
        <dbReference type="ARBA" id="ARBA00022884"/>
    </source>
</evidence>
<dbReference type="GO" id="GO:0005737">
    <property type="term" value="C:cytoplasm"/>
    <property type="evidence" value="ECO:0007669"/>
    <property type="project" value="UniProtKB-SubCell"/>
</dbReference>
<evidence type="ECO:0000256" key="8">
    <source>
        <dbReference type="RuleBase" id="RU000673"/>
    </source>
</evidence>
<proteinExistence type="inferred from homology"/>
<keyword evidence="2 7" id="KW-0820">tRNA-binding</keyword>
<dbReference type="Gene3D" id="3.40.50.1470">
    <property type="entry name" value="Peptidyl-tRNA hydrolase"/>
    <property type="match status" value="1"/>
</dbReference>
<organism evidence="10 11">
    <name type="scientific">Eiseniibacteriota bacterium</name>
    <dbReference type="NCBI Taxonomy" id="2212470"/>
    <lineage>
        <taxon>Bacteria</taxon>
        <taxon>Candidatus Eiseniibacteriota</taxon>
    </lineage>
</organism>
<dbReference type="NCBIfam" id="TIGR00447">
    <property type="entry name" value="pth"/>
    <property type="match status" value="1"/>
</dbReference>
<comment type="subunit">
    <text evidence="7">Monomer.</text>
</comment>
<evidence type="ECO:0000256" key="5">
    <source>
        <dbReference type="ARBA" id="ARBA00038063"/>
    </source>
</evidence>
<dbReference type="AlphaFoldDB" id="A0A948RWQ0"/>
<dbReference type="EC" id="3.1.1.29" evidence="1 7"/>
<dbReference type="PANTHER" id="PTHR17224">
    <property type="entry name" value="PEPTIDYL-TRNA HYDROLASE"/>
    <property type="match status" value="1"/>
</dbReference>
<dbReference type="PANTHER" id="PTHR17224:SF1">
    <property type="entry name" value="PEPTIDYL-TRNA HYDROLASE"/>
    <property type="match status" value="1"/>
</dbReference>
<evidence type="ECO:0000256" key="7">
    <source>
        <dbReference type="HAMAP-Rule" id="MF_00083"/>
    </source>
</evidence>
<evidence type="ECO:0000313" key="11">
    <source>
        <dbReference type="Proteomes" id="UP000777784"/>
    </source>
</evidence>
<comment type="catalytic activity">
    <reaction evidence="7 8">
        <text>an N-acyl-L-alpha-aminoacyl-tRNA + H2O = an N-acyl-L-amino acid + a tRNA + H(+)</text>
        <dbReference type="Rhea" id="RHEA:54448"/>
        <dbReference type="Rhea" id="RHEA-COMP:10123"/>
        <dbReference type="Rhea" id="RHEA-COMP:13883"/>
        <dbReference type="ChEBI" id="CHEBI:15377"/>
        <dbReference type="ChEBI" id="CHEBI:15378"/>
        <dbReference type="ChEBI" id="CHEBI:59874"/>
        <dbReference type="ChEBI" id="CHEBI:78442"/>
        <dbReference type="ChEBI" id="CHEBI:138191"/>
        <dbReference type="EC" id="3.1.1.29"/>
    </reaction>
</comment>
<feature type="active site" description="Proton acceptor" evidence="7">
    <location>
        <position position="36"/>
    </location>
</feature>
<keyword evidence="7" id="KW-0963">Cytoplasm</keyword>
<dbReference type="EMBL" id="JAHJDP010000012">
    <property type="protein sequence ID" value="MBU2689644.1"/>
    <property type="molecule type" value="Genomic_DNA"/>
</dbReference>
<feature type="site" description="Discriminates between blocked and unblocked aminoacyl-tRNA" evidence="7">
    <location>
        <position position="26"/>
    </location>
</feature>
<sequence>MSTPAPAEAESRNRRELLKSIVGLGNPGLQYVSTRHNLGVRLLELIRRKAGGNEFRSQGRVSVTTIFLAGREVELVRTRTYMNLSGPAVAEWAEWAGIGAEEILVLTDDLDLPLGRIRFRPGGGSGGHRGLISLVEALKTDQFPRLRLGIGAPPPNQDPADFVLEVESPEEEEMWNRILPWAAEAVHLAIGEGLEAAMNAYNGALGPGELTDTESEGGM</sequence>
<dbReference type="InterPro" id="IPR001328">
    <property type="entry name" value="Pept_tRNA_hydro"/>
</dbReference>
<comment type="caution">
    <text evidence="7">Lacks conserved residue(s) required for the propagation of feature annotation.</text>
</comment>
<comment type="similarity">
    <text evidence="5 7 9">Belongs to the PTH family.</text>
</comment>
<keyword evidence="3 7" id="KW-0378">Hydrolase</keyword>
<dbReference type="InterPro" id="IPR036416">
    <property type="entry name" value="Pept_tRNA_hydro_sf"/>
</dbReference>
<comment type="subcellular location">
    <subcellularLocation>
        <location evidence="7">Cytoplasm</location>
    </subcellularLocation>
</comment>
<dbReference type="GO" id="GO:0006515">
    <property type="term" value="P:protein quality control for misfolded or incompletely synthesized proteins"/>
    <property type="evidence" value="ECO:0007669"/>
    <property type="project" value="UniProtKB-UniRule"/>
</dbReference>
<dbReference type="Proteomes" id="UP000777784">
    <property type="component" value="Unassembled WGS sequence"/>
</dbReference>
<dbReference type="SUPFAM" id="SSF53178">
    <property type="entry name" value="Peptidyl-tRNA hydrolase-like"/>
    <property type="match status" value="1"/>
</dbReference>
<comment type="caution">
    <text evidence="10">The sequence shown here is derived from an EMBL/GenBank/DDBJ whole genome shotgun (WGS) entry which is preliminary data.</text>
</comment>
<protein>
    <recommendedName>
        <fullName evidence="6 7">Peptidyl-tRNA hydrolase</fullName>
        <shortName evidence="7">Pth</shortName>
        <ecNumber evidence="1 7">3.1.1.29</ecNumber>
    </recommendedName>
</protein>
<dbReference type="CDD" id="cd00462">
    <property type="entry name" value="PTH"/>
    <property type="match status" value="1"/>
</dbReference>
<feature type="site" description="Stabilizes the basic form of H active site to accept a proton" evidence="7">
    <location>
        <position position="108"/>
    </location>
</feature>
<evidence type="ECO:0000256" key="2">
    <source>
        <dbReference type="ARBA" id="ARBA00022555"/>
    </source>
</evidence>
<dbReference type="HAMAP" id="MF_00083">
    <property type="entry name" value="Pept_tRNA_hydro_bact"/>
    <property type="match status" value="1"/>
</dbReference>
<comment type="function">
    <text evidence="7">Catalyzes the release of premature peptidyl moieties from peptidyl-tRNA molecules trapped in stalled 50S ribosomal subunits, and thus maintains levels of free tRNAs and 50S ribosomes.</text>
</comment>
<evidence type="ECO:0000256" key="6">
    <source>
        <dbReference type="ARBA" id="ARBA00050038"/>
    </source>
</evidence>
<evidence type="ECO:0000256" key="3">
    <source>
        <dbReference type="ARBA" id="ARBA00022801"/>
    </source>
</evidence>
<evidence type="ECO:0000256" key="1">
    <source>
        <dbReference type="ARBA" id="ARBA00013260"/>
    </source>
</evidence>
<evidence type="ECO:0000256" key="9">
    <source>
        <dbReference type="RuleBase" id="RU004320"/>
    </source>
</evidence>
<feature type="binding site" evidence="7">
    <location>
        <position position="81"/>
    </location>
    <ligand>
        <name>tRNA</name>
        <dbReference type="ChEBI" id="CHEBI:17843"/>
    </ligand>
</feature>
<dbReference type="GO" id="GO:0000049">
    <property type="term" value="F:tRNA binding"/>
    <property type="evidence" value="ECO:0007669"/>
    <property type="project" value="UniProtKB-UniRule"/>
</dbReference>
<keyword evidence="4 7" id="KW-0694">RNA-binding</keyword>
<reference evidence="10" key="1">
    <citation type="submission" date="2021-05" db="EMBL/GenBank/DDBJ databases">
        <title>Energy efficiency and biological interactions define the core microbiome of deep oligotrophic groundwater.</title>
        <authorList>
            <person name="Mehrshad M."/>
            <person name="Lopez-Fernandez M."/>
            <person name="Bell E."/>
            <person name="Bernier-Latmani R."/>
            <person name="Bertilsson S."/>
            <person name="Dopson M."/>
        </authorList>
    </citation>
    <scope>NUCLEOTIDE SEQUENCE</scope>
    <source>
        <strain evidence="10">Modern_marine.mb.64</strain>
    </source>
</reference>
<evidence type="ECO:0000313" key="10">
    <source>
        <dbReference type="EMBL" id="MBU2689644.1"/>
    </source>
</evidence>
<dbReference type="GO" id="GO:0072344">
    <property type="term" value="P:rescue of stalled ribosome"/>
    <property type="evidence" value="ECO:0007669"/>
    <property type="project" value="UniProtKB-UniRule"/>
</dbReference>
<feature type="binding site" evidence="7">
    <location>
        <position position="83"/>
    </location>
    <ligand>
        <name>tRNA</name>
        <dbReference type="ChEBI" id="CHEBI:17843"/>
    </ligand>
</feature>
<gene>
    <name evidence="7 10" type="primary">pth</name>
    <name evidence="10" type="ORF">KJ970_01835</name>
</gene>
<dbReference type="Pfam" id="PF01195">
    <property type="entry name" value="Pept_tRNA_hydro"/>
    <property type="match status" value="1"/>
</dbReference>
<dbReference type="InterPro" id="IPR018171">
    <property type="entry name" value="Pept_tRNA_hydro_CS"/>
</dbReference>
<dbReference type="PROSITE" id="PS01195">
    <property type="entry name" value="PEPT_TRNA_HYDROL_1"/>
    <property type="match status" value="1"/>
</dbReference>